<comment type="caution">
    <text evidence="1">The sequence shown here is derived from an EMBL/GenBank/DDBJ whole genome shotgun (WGS) entry which is preliminary data.</text>
</comment>
<dbReference type="AlphaFoldDB" id="A0A5Y3MQ05"/>
<name>A0A5Y3MQ05_SALER</name>
<sequence>MSAYFFHEIPVCYISGFVAVRDPYSNLENLLNVVEAINCCPTSRTTNGFIFDFALFTGDVNRVLIRKADGFFTMAMPFQIIDYGANIVFIYDEYNLTIDSAFISYMKNAINTCREGAYSYDNVVYSLHESFGMEFNEAILYSDVLSSLLLKDHGYFRFDDDPANQNARIHPRYHFDFFCTNSTGIKIGVNNNITSSFFIDLFDLNKNRPYMA</sequence>
<accession>A0A5Y3MQ05</accession>
<protein>
    <submittedName>
        <fullName evidence="1">Uncharacterized protein</fullName>
    </submittedName>
</protein>
<evidence type="ECO:0000313" key="1">
    <source>
        <dbReference type="EMBL" id="ECI4008082.1"/>
    </source>
</evidence>
<evidence type="ECO:0000313" key="2">
    <source>
        <dbReference type="Proteomes" id="UP000839598"/>
    </source>
</evidence>
<dbReference type="EMBL" id="AAIVAV010000001">
    <property type="protein sequence ID" value="ECI4008082.1"/>
    <property type="molecule type" value="Genomic_DNA"/>
</dbReference>
<organism evidence="1 2">
    <name type="scientific">Salmonella enterica subsp. salamae</name>
    <dbReference type="NCBI Taxonomy" id="59202"/>
    <lineage>
        <taxon>Bacteria</taxon>
        <taxon>Pseudomonadati</taxon>
        <taxon>Pseudomonadota</taxon>
        <taxon>Gammaproteobacteria</taxon>
        <taxon>Enterobacterales</taxon>
        <taxon>Enterobacteriaceae</taxon>
        <taxon>Salmonella</taxon>
    </lineage>
</organism>
<dbReference type="Proteomes" id="UP000839598">
    <property type="component" value="Unassembled WGS sequence"/>
</dbReference>
<proteinExistence type="predicted"/>
<reference evidence="1 2" key="1">
    <citation type="submission" date="2018-06" db="EMBL/GenBank/DDBJ databases">
        <authorList>
            <person name="Ashton P.M."/>
            <person name="Dallman T."/>
            <person name="Nair S."/>
            <person name="De Pinna E."/>
            <person name="Peters T."/>
            <person name="Grant K."/>
        </authorList>
    </citation>
    <scope>NUCLEOTIDE SEQUENCE [LARGE SCALE GENOMIC DNA]</scope>
    <source>
        <strain evidence="1 2">275803</strain>
    </source>
</reference>
<gene>
    <name evidence="1" type="ORF">DN310_01705</name>
</gene>